<evidence type="ECO:0000313" key="5">
    <source>
        <dbReference type="Proteomes" id="UP000594263"/>
    </source>
</evidence>
<dbReference type="Proteomes" id="UP000594263">
    <property type="component" value="Unplaced"/>
</dbReference>
<dbReference type="PANTHER" id="PTHR33142">
    <property type="entry name" value="CYCLIN-DEPENDENT PROTEIN KINASE INHIBITOR SMR13"/>
    <property type="match status" value="1"/>
</dbReference>
<keyword evidence="1" id="KW-0649">Protein kinase inhibitor</keyword>
<feature type="compositionally biased region" description="Basic residues" evidence="3">
    <location>
        <begin position="77"/>
        <end position="86"/>
    </location>
</feature>
<dbReference type="EnsemblPlants" id="Kaladp0033s0039.1.v1.1">
    <property type="protein sequence ID" value="Kaladp0033s0039.1.v1.1.CDS.1"/>
    <property type="gene ID" value="Kaladp0033s0039.v1.1"/>
</dbReference>
<feature type="region of interest" description="Disordered" evidence="3">
    <location>
        <begin position="1"/>
        <end position="62"/>
    </location>
</feature>
<feature type="compositionally biased region" description="Pro residues" evidence="3">
    <location>
        <begin position="27"/>
        <end position="36"/>
    </location>
</feature>
<organism evidence="4 5">
    <name type="scientific">Kalanchoe fedtschenkoi</name>
    <name type="common">Lavender scallops</name>
    <name type="synonym">South American air plant</name>
    <dbReference type="NCBI Taxonomy" id="63787"/>
    <lineage>
        <taxon>Eukaryota</taxon>
        <taxon>Viridiplantae</taxon>
        <taxon>Streptophyta</taxon>
        <taxon>Embryophyta</taxon>
        <taxon>Tracheophyta</taxon>
        <taxon>Spermatophyta</taxon>
        <taxon>Magnoliopsida</taxon>
        <taxon>eudicotyledons</taxon>
        <taxon>Gunneridae</taxon>
        <taxon>Pentapetalae</taxon>
        <taxon>Saxifragales</taxon>
        <taxon>Crassulaceae</taxon>
        <taxon>Kalanchoe</taxon>
    </lineage>
</organism>
<sequence length="142" mass="15892">MEEELKIIILDEAHSRDAHESHTSSPTTPPPPPPAWEPGDEDGPSVEDNNSKDDVLKTPTSAFNKIRPVFTCPPAPRKPKAAPLRKRKGLHRLLDMSNDVLSLYPPALLADFGNKLKKARRNQKLGEQQQQQQKENICCNIN</sequence>
<feature type="region of interest" description="Disordered" evidence="3">
    <location>
        <begin position="123"/>
        <end position="142"/>
    </location>
</feature>
<accession>A0A7N0TDT2</accession>
<feature type="region of interest" description="Disordered" evidence="3">
    <location>
        <begin position="67"/>
        <end position="86"/>
    </location>
</feature>
<dbReference type="GO" id="GO:0004860">
    <property type="term" value="F:protein kinase inhibitor activity"/>
    <property type="evidence" value="ECO:0007669"/>
    <property type="project" value="UniProtKB-KW"/>
</dbReference>
<dbReference type="GO" id="GO:0032875">
    <property type="term" value="P:regulation of DNA endoreduplication"/>
    <property type="evidence" value="ECO:0007669"/>
    <property type="project" value="InterPro"/>
</dbReference>
<dbReference type="Gramene" id="Kaladp0033s0039.1.v1.1">
    <property type="protein sequence ID" value="Kaladp0033s0039.1.v1.1.CDS.1"/>
    <property type="gene ID" value="Kaladp0033s0039.v1.1"/>
</dbReference>
<dbReference type="AlphaFoldDB" id="A0A7N0TDT2"/>
<evidence type="ECO:0000256" key="3">
    <source>
        <dbReference type="SAM" id="MobiDB-lite"/>
    </source>
</evidence>
<evidence type="ECO:0000313" key="4">
    <source>
        <dbReference type="EnsemblPlants" id="Kaladp0033s0039.1.v1.1.CDS.1"/>
    </source>
</evidence>
<reference evidence="4" key="1">
    <citation type="submission" date="2021-01" db="UniProtKB">
        <authorList>
            <consortium name="EnsemblPlants"/>
        </authorList>
    </citation>
    <scope>IDENTIFICATION</scope>
</reference>
<dbReference type="InterPro" id="IPR040389">
    <property type="entry name" value="SMR"/>
</dbReference>
<evidence type="ECO:0000256" key="2">
    <source>
        <dbReference type="ARBA" id="ARBA00023306"/>
    </source>
</evidence>
<keyword evidence="5" id="KW-1185">Reference proteome</keyword>
<feature type="compositionally biased region" description="Basic and acidic residues" evidence="3">
    <location>
        <begin position="1"/>
        <end position="22"/>
    </location>
</feature>
<dbReference type="PANTHER" id="PTHR33142:SF114">
    <property type="entry name" value="CYCLIN-DEPENDENT PROTEIN KINASE INHIBITOR SMR14"/>
    <property type="match status" value="1"/>
</dbReference>
<keyword evidence="2" id="KW-0131">Cell cycle</keyword>
<protein>
    <submittedName>
        <fullName evidence="4">Uncharacterized protein</fullName>
    </submittedName>
</protein>
<dbReference type="GO" id="GO:0005634">
    <property type="term" value="C:nucleus"/>
    <property type="evidence" value="ECO:0007669"/>
    <property type="project" value="TreeGrafter"/>
</dbReference>
<evidence type="ECO:0000256" key="1">
    <source>
        <dbReference type="ARBA" id="ARBA00023013"/>
    </source>
</evidence>
<proteinExistence type="predicted"/>
<name>A0A7N0TDT2_KALFE</name>